<dbReference type="Gene3D" id="3.90.950.10">
    <property type="match status" value="1"/>
</dbReference>
<evidence type="ECO:0000256" key="2">
    <source>
        <dbReference type="ARBA" id="ARBA00004496"/>
    </source>
</evidence>
<evidence type="ECO:0000313" key="11">
    <source>
        <dbReference type="Proteomes" id="UP000006055"/>
    </source>
</evidence>
<organism evidence="10 11">
    <name type="scientific">Desulfomonile tiedjei (strain ATCC 49306 / DSM 6799 / DCB-1)</name>
    <dbReference type="NCBI Taxonomy" id="706587"/>
    <lineage>
        <taxon>Bacteria</taxon>
        <taxon>Pseudomonadati</taxon>
        <taxon>Thermodesulfobacteriota</taxon>
        <taxon>Desulfomonilia</taxon>
        <taxon>Desulfomonilales</taxon>
        <taxon>Desulfomonilaceae</taxon>
        <taxon>Desulfomonile</taxon>
    </lineage>
</organism>
<dbReference type="FunFam" id="3.90.950.10:FF:000005">
    <property type="entry name" value="7-methyl-GTP pyrophosphatase"/>
    <property type="match status" value="1"/>
</dbReference>
<reference evidence="11" key="1">
    <citation type="submission" date="2012-06" db="EMBL/GenBank/DDBJ databases">
        <title>Complete sequence of chromosome of Desulfomonile tiedjei DSM 6799.</title>
        <authorList>
            <person name="Lucas S."/>
            <person name="Copeland A."/>
            <person name="Lapidus A."/>
            <person name="Glavina del Rio T."/>
            <person name="Dalin E."/>
            <person name="Tice H."/>
            <person name="Bruce D."/>
            <person name="Goodwin L."/>
            <person name="Pitluck S."/>
            <person name="Peters L."/>
            <person name="Ovchinnikova G."/>
            <person name="Zeytun A."/>
            <person name="Lu M."/>
            <person name="Kyrpides N."/>
            <person name="Mavromatis K."/>
            <person name="Ivanova N."/>
            <person name="Brettin T."/>
            <person name="Detter J.C."/>
            <person name="Han C."/>
            <person name="Larimer F."/>
            <person name="Land M."/>
            <person name="Hauser L."/>
            <person name="Markowitz V."/>
            <person name="Cheng J.-F."/>
            <person name="Hugenholtz P."/>
            <person name="Woyke T."/>
            <person name="Wu D."/>
            <person name="Spring S."/>
            <person name="Schroeder M."/>
            <person name="Brambilla E."/>
            <person name="Klenk H.-P."/>
            <person name="Eisen J.A."/>
        </authorList>
    </citation>
    <scope>NUCLEOTIDE SEQUENCE [LARGE SCALE GENOMIC DNA]</scope>
    <source>
        <strain evidence="11">ATCC 49306 / DSM 6799 / DCB-1</strain>
    </source>
</reference>
<keyword evidence="5 9" id="KW-0546">Nucleotide metabolism</keyword>
<feature type="active site" description="Proton acceptor" evidence="9">
    <location>
        <position position="75"/>
    </location>
</feature>
<dbReference type="PANTHER" id="PTHR43213:SF5">
    <property type="entry name" value="BIFUNCTIONAL DTTP_UTP PYROPHOSPHATASE_METHYLTRANSFERASE PROTEIN-RELATED"/>
    <property type="match status" value="1"/>
</dbReference>
<feature type="site" description="Important for substrate specificity" evidence="9">
    <location>
        <position position="18"/>
    </location>
</feature>
<evidence type="ECO:0000256" key="6">
    <source>
        <dbReference type="ARBA" id="ARBA00050213"/>
    </source>
</evidence>
<comment type="function">
    <text evidence="7">Nucleoside triphosphate pyrophosphatase that hydrolyzes 7-methyl-GTP (m(7)GTP). May have a dual role in cell division arrest and in preventing the incorporation of modified nucleotides into cellular nucleic acids.</text>
</comment>
<dbReference type="KEGG" id="dti:Desti_0362"/>
<dbReference type="PANTHER" id="PTHR43213">
    <property type="entry name" value="BIFUNCTIONAL DTTP/UTP PYROPHOSPHATASE/METHYLTRANSFERASE PROTEIN-RELATED"/>
    <property type="match status" value="1"/>
</dbReference>
<dbReference type="EMBL" id="CP003360">
    <property type="protein sequence ID" value="AFM23099.1"/>
    <property type="molecule type" value="Genomic_DNA"/>
</dbReference>
<dbReference type="Pfam" id="PF02545">
    <property type="entry name" value="Maf"/>
    <property type="match status" value="1"/>
</dbReference>
<evidence type="ECO:0000256" key="8">
    <source>
        <dbReference type="ARBA" id="ARBA00060749"/>
    </source>
</evidence>
<dbReference type="eggNOG" id="COG0424">
    <property type="taxonomic scope" value="Bacteria"/>
</dbReference>
<evidence type="ECO:0000256" key="5">
    <source>
        <dbReference type="ARBA" id="ARBA00023080"/>
    </source>
</evidence>
<feature type="site" description="Important for substrate specificity" evidence="9">
    <location>
        <position position="161"/>
    </location>
</feature>
<dbReference type="PIRSF" id="PIRSF006305">
    <property type="entry name" value="Maf"/>
    <property type="match status" value="1"/>
</dbReference>
<comment type="caution">
    <text evidence="9">Lacks conserved residue(s) required for the propagation of feature annotation.</text>
</comment>
<comment type="catalytic activity">
    <reaction evidence="9">
        <text>dTTP + H2O = dTMP + diphosphate + H(+)</text>
        <dbReference type="Rhea" id="RHEA:28534"/>
        <dbReference type="ChEBI" id="CHEBI:15377"/>
        <dbReference type="ChEBI" id="CHEBI:15378"/>
        <dbReference type="ChEBI" id="CHEBI:33019"/>
        <dbReference type="ChEBI" id="CHEBI:37568"/>
        <dbReference type="ChEBI" id="CHEBI:63528"/>
        <dbReference type="EC" id="3.6.1.9"/>
    </reaction>
</comment>
<dbReference type="InterPro" id="IPR003697">
    <property type="entry name" value="Maf-like"/>
</dbReference>
<dbReference type="EC" id="3.6.1.9" evidence="9"/>
<sequence length="206" mass="22481">MAVHDNNTHLVLASGSPRRKDLLAGLKLRFKVVPSKIDESLMNGEQPVDHVRRLALEKASEVSALFPDTWTLGADTIVVIDGEILGKPADEDEARCMLSKLAGRTHEVYTGYALVHSGHPELRRIRSVVSQVYIRELSPTEIADYVKTGEPMDKAGAYAIQGIGSGIVQRIQGSYTNVVGLPLCEVAKDLQELGIYDFLQNGSKNA</sequence>
<keyword evidence="11" id="KW-1185">Reference proteome</keyword>
<dbReference type="OrthoDB" id="9807767at2"/>
<feature type="site" description="Important for substrate specificity" evidence="9">
    <location>
        <position position="76"/>
    </location>
</feature>
<accession>I4C0K8</accession>
<gene>
    <name evidence="10" type="ordered locus">Desti_0362</name>
</gene>
<dbReference type="HOGENOM" id="CLU_040416_2_1_7"/>
<evidence type="ECO:0000256" key="1">
    <source>
        <dbReference type="ARBA" id="ARBA00001968"/>
    </source>
</evidence>
<dbReference type="HAMAP" id="MF_00528">
    <property type="entry name" value="Maf"/>
    <property type="match status" value="1"/>
</dbReference>
<dbReference type="AlphaFoldDB" id="I4C0K8"/>
<evidence type="ECO:0000256" key="4">
    <source>
        <dbReference type="ARBA" id="ARBA00022801"/>
    </source>
</evidence>
<keyword evidence="3 9" id="KW-0963">Cytoplasm</keyword>
<protein>
    <recommendedName>
        <fullName evidence="9">dTTP/UTP pyrophosphatase</fullName>
        <shortName evidence="9">dTTPase/UTPase</shortName>
        <ecNumber evidence="9">3.6.1.9</ecNumber>
    </recommendedName>
    <alternativeName>
        <fullName evidence="9">Nucleoside triphosphate pyrophosphatase</fullName>
    </alternativeName>
    <alternativeName>
        <fullName evidence="9">Nucleotide pyrophosphatase</fullName>
        <shortName evidence="9">Nucleotide PPase</shortName>
    </alternativeName>
</protein>
<dbReference type="CDD" id="cd00555">
    <property type="entry name" value="Maf"/>
    <property type="match status" value="1"/>
</dbReference>
<dbReference type="NCBIfam" id="TIGR00172">
    <property type="entry name" value="maf"/>
    <property type="match status" value="1"/>
</dbReference>
<dbReference type="STRING" id="706587.Desti_0362"/>
<evidence type="ECO:0000256" key="7">
    <source>
        <dbReference type="ARBA" id="ARBA00053369"/>
    </source>
</evidence>
<dbReference type="PATRIC" id="fig|706587.4.peg.410"/>
<dbReference type="SUPFAM" id="SSF52972">
    <property type="entry name" value="ITPase-like"/>
    <property type="match status" value="1"/>
</dbReference>
<evidence type="ECO:0000313" key="10">
    <source>
        <dbReference type="EMBL" id="AFM23099.1"/>
    </source>
</evidence>
<comment type="catalytic activity">
    <reaction evidence="6">
        <text>N(7)-methyl-GTP + H2O = N(7)-methyl-GMP + diphosphate + H(+)</text>
        <dbReference type="Rhea" id="RHEA:58744"/>
        <dbReference type="ChEBI" id="CHEBI:15377"/>
        <dbReference type="ChEBI" id="CHEBI:15378"/>
        <dbReference type="ChEBI" id="CHEBI:33019"/>
        <dbReference type="ChEBI" id="CHEBI:58285"/>
        <dbReference type="ChEBI" id="CHEBI:87133"/>
    </reaction>
</comment>
<comment type="subcellular location">
    <subcellularLocation>
        <location evidence="2 9">Cytoplasm</location>
    </subcellularLocation>
</comment>
<evidence type="ECO:0000256" key="3">
    <source>
        <dbReference type="ARBA" id="ARBA00022490"/>
    </source>
</evidence>
<comment type="similarity">
    <text evidence="9">Belongs to the Maf family. YhdE subfamily.</text>
</comment>
<dbReference type="GO" id="GO:0036218">
    <property type="term" value="F:dTTP diphosphatase activity"/>
    <property type="evidence" value="ECO:0007669"/>
    <property type="project" value="RHEA"/>
</dbReference>
<dbReference type="InterPro" id="IPR029001">
    <property type="entry name" value="ITPase-like_fam"/>
</dbReference>
<comment type="function">
    <text evidence="9">Nucleoside triphosphate pyrophosphatase that hydrolyzes dTTP and UTP. May have a dual role in cell division arrest and in preventing the incorporation of modified nucleotides into cellular nucleic acids.</text>
</comment>
<evidence type="ECO:0000256" key="9">
    <source>
        <dbReference type="HAMAP-Rule" id="MF_00528"/>
    </source>
</evidence>
<dbReference type="Proteomes" id="UP000006055">
    <property type="component" value="Chromosome"/>
</dbReference>
<name>I4C0K8_DESTA</name>
<keyword evidence="4 9" id="KW-0378">Hydrolase</keyword>
<comment type="catalytic activity">
    <reaction evidence="9">
        <text>UTP + H2O = UMP + diphosphate + H(+)</text>
        <dbReference type="Rhea" id="RHEA:29395"/>
        <dbReference type="ChEBI" id="CHEBI:15377"/>
        <dbReference type="ChEBI" id="CHEBI:15378"/>
        <dbReference type="ChEBI" id="CHEBI:33019"/>
        <dbReference type="ChEBI" id="CHEBI:46398"/>
        <dbReference type="ChEBI" id="CHEBI:57865"/>
        <dbReference type="EC" id="3.6.1.9"/>
    </reaction>
</comment>
<comment type="similarity">
    <text evidence="8">Belongs to the Maf family. YceF subfamily.</text>
</comment>
<dbReference type="GO" id="GO:0036221">
    <property type="term" value="F:UTP diphosphatase activity"/>
    <property type="evidence" value="ECO:0007669"/>
    <property type="project" value="RHEA"/>
</dbReference>
<proteinExistence type="inferred from homology"/>
<dbReference type="GO" id="GO:0005737">
    <property type="term" value="C:cytoplasm"/>
    <property type="evidence" value="ECO:0007669"/>
    <property type="project" value="UniProtKB-SubCell"/>
</dbReference>
<comment type="cofactor">
    <cofactor evidence="1 9">
        <name>a divalent metal cation</name>
        <dbReference type="ChEBI" id="CHEBI:60240"/>
    </cofactor>
</comment>
<dbReference type="RefSeq" id="WP_014808258.1">
    <property type="nucleotide sequence ID" value="NC_018025.1"/>
</dbReference>
<dbReference type="GO" id="GO:0009117">
    <property type="term" value="P:nucleotide metabolic process"/>
    <property type="evidence" value="ECO:0007669"/>
    <property type="project" value="UniProtKB-KW"/>
</dbReference>